<reference evidence="2" key="1">
    <citation type="journal article" date="2015" name="Nature">
        <title>Complex archaea that bridge the gap between prokaryotes and eukaryotes.</title>
        <authorList>
            <person name="Spang A."/>
            <person name="Saw J.H."/>
            <person name="Jorgensen S.L."/>
            <person name="Zaremba-Niedzwiedzka K."/>
            <person name="Martijn J."/>
            <person name="Lind A.E."/>
            <person name="van Eijk R."/>
            <person name="Schleper C."/>
            <person name="Guy L."/>
            <person name="Ettema T.J."/>
        </authorList>
    </citation>
    <scope>NUCLEOTIDE SEQUENCE</scope>
</reference>
<sequence>MNKKTKRLSPAEEGEATARRENYQPKPDEINPLYLFQQTHKGLLVRCAGGDFDLLQMAKDELARRGLNLNGEWVGFKKGE</sequence>
<evidence type="ECO:0000313" key="2">
    <source>
        <dbReference type="EMBL" id="KKN25913.1"/>
    </source>
</evidence>
<accession>A0A0F9S977</accession>
<gene>
    <name evidence="2" type="ORF">LCGC14_0879950</name>
</gene>
<feature type="compositionally biased region" description="Basic and acidic residues" evidence="1">
    <location>
        <begin position="16"/>
        <end position="27"/>
    </location>
</feature>
<dbReference type="EMBL" id="LAZR01002761">
    <property type="protein sequence ID" value="KKN25913.1"/>
    <property type="molecule type" value="Genomic_DNA"/>
</dbReference>
<proteinExistence type="predicted"/>
<organism evidence="2">
    <name type="scientific">marine sediment metagenome</name>
    <dbReference type="NCBI Taxonomy" id="412755"/>
    <lineage>
        <taxon>unclassified sequences</taxon>
        <taxon>metagenomes</taxon>
        <taxon>ecological metagenomes</taxon>
    </lineage>
</organism>
<comment type="caution">
    <text evidence="2">The sequence shown here is derived from an EMBL/GenBank/DDBJ whole genome shotgun (WGS) entry which is preliminary data.</text>
</comment>
<evidence type="ECO:0000256" key="1">
    <source>
        <dbReference type="SAM" id="MobiDB-lite"/>
    </source>
</evidence>
<feature type="region of interest" description="Disordered" evidence="1">
    <location>
        <begin position="1"/>
        <end position="27"/>
    </location>
</feature>
<name>A0A0F9S977_9ZZZZ</name>
<dbReference type="AlphaFoldDB" id="A0A0F9S977"/>
<protein>
    <submittedName>
        <fullName evidence="2">Uncharacterized protein</fullName>
    </submittedName>
</protein>